<dbReference type="PANTHER" id="PTHR23119">
    <property type="entry name" value="DISCS LARGE"/>
    <property type="match status" value="1"/>
</dbReference>
<dbReference type="GO" id="GO:0043113">
    <property type="term" value="P:receptor clustering"/>
    <property type="evidence" value="ECO:0007669"/>
    <property type="project" value="TreeGrafter"/>
</dbReference>
<proteinExistence type="predicted"/>
<dbReference type="GO" id="GO:0098609">
    <property type="term" value="P:cell-cell adhesion"/>
    <property type="evidence" value="ECO:0007669"/>
    <property type="project" value="TreeGrafter"/>
</dbReference>
<dbReference type="Pfam" id="PF00595">
    <property type="entry name" value="PDZ"/>
    <property type="match status" value="2"/>
</dbReference>
<evidence type="ECO:0000313" key="5">
    <source>
        <dbReference type="Proteomes" id="UP001233999"/>
    </source>
</evidence>
<sequence length="386" mass="41101">MLVNGDAEWEYEEIVLERGGAGLGFSIAGGTDNPHIGDDTAIYITKLIPGGAAAADGRLRVNDTILQVNDVTVVDVPHAAAVDALKRAGNEVRLYVRRRRTAGNIRLLEIELLKGTKGLGFSIAGGIGNQHIPGDNGIYVTKIMDGGAAQIDGRLLVGDKLVAVRNTPQGEKNLENVTHEEAVATLKATQDRVVLLVAKHDTAYLPPPPDVSNTPPPPQRYTLSKSKEFQNLAKNPGIVPLAPIINPVTVILSSCDSPNGQAPRMSPLDTHMPYPDSLNASMALQASTPRAVSEEDISRPTAWHLNVTQQLNVTSSGGTISSLSLSPLSSSAELQLEISQINSRGNNYLDHVFGIRGEEEFDRTYENNGSGFIAENSGSPVIGSNL</sequence>
<feature type="domain" description="PDZ" evidence="3">
    <location>
        <begin position="109"/>
        <end position="201"/>
    </location>
</feature>
<dbReference type="Proteomes" id="UP001233999">
    <property type="component" value="Unassembled WGS sequence"/>
</dbReference>
<dbReference type="InterPro" id="IPR036034">
    <property type="entry name" value="PDZ_sf"/>
</dbReference>
<dbReference type="CDD" id="cd06724">
    <property type="entry name" value="PDZ2_Dlg1-2-4-like"/>
    <property type="match status" value="1"/>
</dbReference>
<dbReference type="CDD" id="cd06723">
    <property type="entry name" value="PDZ1_Dlg1-2-4-like"/>
    <property type="match status" value="1"/>
</dbReference>
<dbReference type="SMART" id="SM00228">
    <property type="entry name" value="PDZ"/>
    <property type="match status" value="2"/>
</dbReference>
<dbReference type="EMBL" id="JASPKZ010007251">
    <property type="protein sequence ID" value="KAJ9585720.1"/>
    <property type="molecule type" value="Genomic_DNA"/>
</dbReference>
<comment type="caution">
    <text evidence="4">The sequence shown here is derived from an EMBL/GenBank/DDBJ whole genome shotgun (WGS) entry which is preliminary data.</text>
</comment>
<dbReference type="GO" id="GO:0043005">
    <property type="term" value="C:neuron projection"/>
    <property type="evidence" value="ECO:0007669"/>
    <property type="project" value="TreeGrafter"/>
</dbReference>
<keyword evidence="2" id="KW-0472">Membrane</keyword>
<dbReference type="PROSITE" id="PS50106">
    <property type="entry name" value="PDZ"/>
    <property type="match status" value="2"/>
</dbReference>
<dbReference type="GO" id="GO:0007268">
    <property type="term" value="P:chemical synaptic transmission"/>
    <property type="evidence" value="ECO:0007669"/>
    <property type="project" value="TreeGrafter"/>
</dbReference>
<dbReference type="FunFam" id="2.30.42.10:FF:000002">
    <property type="entry name" value="Disks large homolog 4 isoform 2"/>
    <property type="match status" value="1"/>
</dbReference>
<dbReference type="GO" id="GO:0098839">
    <property type="term" value="C:postsynaptic density membrane"/>
    <property type="evidence" value="ECO:0007669"/>
    <property type="project" value="TreeGrafter"/>
</dbReference>
<organism evidence="4 5">
    <name type="scientific">Diploptera punctata</name>
    <name type="common">Pacific beetle cockroach</name>
    <dbReference type="NCBI Taxonomy" id="6984"/>
    <lineage>
        <taxon>Eukaryota</taxon>
        <taxon>Metazoa</taxon>
        <taxon>Ecdysozoa</taxon>
        <taxon>Arthropoda</taxon>
        <taxon>Hexapoda</taxon>
        <taxon>Insecta</taxon>
        <taxon>Pterygota</taxon>
        <taxon>Neoptera</taxon>
        <taxon>Polyneoptera</taxon>
        <taxon>Dictyoptera</taxon>
        <taxon>Blattodea</taxon>
        <taxon>Blaberoidea</taxon>
        <taxon>Blaberidae</taxon>
        <taxon>Diplopterinae</taxon>
        <taxon>Diploptera</taxon>
    </lineage>
</organism>
<keyword evidence="5" id="KW-1185">Reference proteome</keyword>
<evidence type="ECO:0000256" key="2">
    <source>
        <dbReference type="ARBA" id="ARBA00023136"/>
    </source>
</evidence>
<dbReference type="GO" id="GO:0099072">
    <property type="term" value="P:regulation of postsynaptic membrane neurotransmitter receptor levels"/>
    <property type="evidence" value="ECO:0007669"/>
    <property type="project" value="TreeGrafter"/>
</dbReference>
<dbReference type="GO" id="GO:0045197">
    <property type="term" value="P:establishment or maintenance of epithelial cell apical/basal polarity"/>
    <property type="evidence" value="ECO:0007669"/>
    <property type="project" value="TreeGrafter"/>
</dbReference>
<dbReference type="GO" id="GO:0016323">
    <property type="term" value="C:basolateral plasma membrane"/>
    <property type="evidence" value="ECO:0007669"/>
    <property type="project" value="TreeGrafter"/>
</dbReference>
<dbReference type="GO" id="GO:0019901">
    <property type="term" value="F:protein kinase binding"/>
    <property type="evidence" value="ECO:0007669"/>
    <property type="project" value="TreeGrafter"/>
</dbReference>
<name>A0AAD7ZSD0_DIPPU</name>
<feature type="domain" description="PDZ" evidence="3">
    <location>
        <begin position="13"/>
        <end position="100"/>
    </location>
</feature>
<dbReference type="AlphaFoldDB" id="A0AAD7ZSD0"/>
<dbReference type="InterPro" id="IPR001478">
    <property type="entry name" value="PDZ"/>
</dbReference>
<evidence type="ECO:0000259" key="3">
    <source>
        <dbReference type="PROSITE" id="PS50106"/>
    </source>
</evidence>
<dbReference type="FunFam" id="2.30.42.10:FF:000004">
    <property type="entry name" value="Disks large homolog 4 isoform 2"/>
    <property type="match status" value="1"/>
</dbReference>
<reference evidence="4" key="2">
    <citation type="submission" date="2023-05" db="EMBL/GenBank/DDBJ databases">
        <authorList>
            <person name="Fouks B."/>
        </authorList>
    </citation>
    <scope>NUCLEOTIDE SEQUENCE</scope>
    <source>
        <strain evidence="4">Stay&amp;Tobe</strain>
        <tissue evidence="4">Testes</tissue>
    </source>
</reference>
<gene>
    <name evidence="4" type="ORF">L9F63_002510</name>
</gene>
<dbReference type="PANTHER" id="PTHR23119:SF51">
    <property type="entry name" value="DISKS LARGE 1 TUMOR SUPPRESSOR PROTEIN"/>
    <property type="match status" value="1"/>
</dbReference>
<reference evidence="4" key="1">
    <citation type="journal article" date="2023" name="IScience">
        <title>Live-bearing cockroach genome reveals convergent evolutionary mechanisms linked to viviparity in insects and beyond.</title>
        <authorList>
            <person name="Fouks B."/>
            <person name="Harrison M.C."/>
            <person name="Mikhailova A.A."/>
            <person name="Marchal E."/>
            <person name="English S."/>
            <person name="Carruthers M."/>
            <person name="Jennings E.C."/>
            <person name="Chiamaka E.L."/>
            <person name="Frigard R.A."/>
            <person name="Pippel M."/>
            <person name="Attardo G.M."/>
            <person name="Benoit J.B."/>
            <person name="Bornberg-Bauer E."/>
            <person name="Tobe S.S."/>
        </authorList>
    </citation>
    <scope>NUCLEOTIDE SEQUENCE</scope>
    <source>
        <strain evidence="4">Stay&amp;Tobe</strain>
    </source>
</reference>
<dbReference type="InterPro" id="IPR050614">
    <property type="entry name" value="Synaptic_Scaffolding_LAP-MAGUK"/>
</dbReference>
<dbReference type="Gene3D" id="2.30.42.10">
    <property type="match status" value="2"/>
</dbReference>
<dbReference type="GO" id="GO:0031594">
    <property type="term" value="C:neuromuscular junction"/>
    <property type="evidence" value="ECO:0007669"/>
    <property type="project" value="TreeGrafter"/>
</dbReference>
<evidence type="ECO:0000313" key="4">
    <source>
        <dbReference type="EMBL" id="KAJ9585720.1"/>
    </source>
</evidence>
<dbReference type="SUPFAM" id="SSF50156">
    <property type="entry name" value="PDZ domain-like"/>
    <property type="match status" value="2"/>
</dbReference>
<comment type="subcellular location">
    <subcellularLocation>
        <location evidence="1">Membrane</location>
    </subcellularLocation>
</comment>
<feature type="non-terminal residue" evidence="4">
    <location>
        <position position="386"/>
    </location>
</feature>
<evidence type="ECO:0000256" key="1">
    <source>
        <dbReference type="ARBA" id="ARBA00004370"/>
    </source>
</evidence>
<protein>
    <recommendedName>
        <fullName evidence="3">PDZ domain-containing protein</fullName>
    </recommendedName>
</protein>
<accession>A0AAD7ZSD0</accession>
<dbReference type="GO" id="GO:0097120">
    <property type="term" value="P:receptor localization to synapse"/>
    <property type="evidence" value="ECO:0007669"/>
    <property type="project" value="TreeGrafter"/>
</dbReference>